<name>A0A7W9Q4P7_9ACTN</name>
<evidence type="ECO:0000256" key="1">
    <source>
        <dbReference type="SAM" id="MobiDB-lite"/>
    </source>
</evidence>
<evidence type="ECO:0000313" key="2">
    <source>
        <dbReference type="EMBL" id="MBB5933148.1"/>
    </source>
</evidence>
<accession>A0A7W9Q4P7</accession>
<evidence type="ECO:0000313" key="3">
    <source>
        <dbReference type="Proteomes" id="UP000588098"/>
    </source>
</evidence>
<dbReference type="AlphaFoldDB" id="A0A7W9Q4P7"/>
<sequence length="230" mass="25020">MNSPSDAEDPRGDPESGAPSSAYAGPRGGPRLGPAFGPLHFQLVLLRRMADHQPDRVEEALRELEVSRADLREANRRWQAMVRSPRQQGAVRRYRSVLGPPDSAAPRRVGDLVCEALSWPVPLWPALRFEVLTGPGGAVWNEWLVRAPQAAGPALRTAAELLPWSCTVDEVARAFAPARPLEGTAPTRWRLAFTAPTGPPETGVAGTPGQRENYVAEFTWGLLQRVGVAK</sequence>
<reference evidence="2 3" key="1">
    <citation type="submission" date="2020-08" db="EMBL/GenBank/DDBJ databases">
        <title>Genomic Encyclopedia of Type Strains, Phase III (KMG-III): the genomes of soil and plant-associated and newly described type strains.</title>
        <authorList>
            <person name="Whitman W."/>
        </authorList>
    </citation>
    <scope>NUCLEOTIDE SEQUENCE [LARGE SCALE GENOMIC DNA]</scope>
    <source>
        <strain evidence="2 3">CECT 8305</strain>
    </source>
</reference>
<protein>
    <submittedName>
        <fullName evidence="2">Uncharacterized protein</fullName>
    </submittedName>
</protein>
<keyword evidence="3" id="KW-1185">Reference proteome</keyword>
<dbReference type="RefSeq" id="WP_376772490.1">
    <property type="nucleotide sequence ID" value="NZ_JACHJL010000001.1"/>
</dbReference>
<gene>
    <name evidence="2" type="ORF">FHS42_000166</name>
</gene>
<dbReference type="EMBL" id="JACHJL010000001">
    <property type="protein sequence ID" value="MBB5933148.1"/>
    <property type="molecule type" value="Genomic_DNA"/>
</dbReference>
<proteinExistence type="predicted"/>
<dbReference type="Proteomes" id="UP000588098">
    <property type="component" value="Unassembled WGS sequence"/>
</dbReference>
<comment type="caution">
    <text evidence="2">The sequence shown here is derived from an EMBL/GenBank/DDBJ whole genome shotgun (WGS) entry which is preliminary data.</text>
</comment>
<feature type="region of interest" description="Disordered" evidence="1">
    <location>
        <begin position="1"/>
        <end position="31"/>
    </location>
</feature>
<organism evidence="2 3">
    <name type="scientific">Streptomyces zagrosensis</name>
    <dbReference type="NCBI Taxonomy" id="1042984"/>
    <lineage>
        <taxon>Bacteria</taxon>
        <taxon>Bacillati</taxon>
        <taxon>Actinomycetota</taxon>
        <taxon>Actinomycetes</taxon>
        <taxon>Kitasatosporales</taxon>
        <taxon>Streptomycetaceae</taxon>
        <taxon>Streptomyces</taxon>
    </lineage>
</organism>